<dbReference type="InterPro" id="IPR016186">
    <property type="entry name" value="C-type_lectin-like/link_sf"/>
</dbReference>
<reference evidence="6" key="1">
    <citation type="submission" date="2021-04" db="EMBL/GenBank/DDBJ databases">
        <authorList>
            <consortium name="Wellcome Sanger Institute Data Sharing"/>
        </authorList>
    </citation>
    <scope>NUCLEOTIDE SEQUENCE [LARGE SCALE GENOMIC DNA]</scope>
</reference>
<keyword evidence="3" id="KW-0175">Coiled coil</keyword>
<dbReference type="InterPro" id="IPR016187">
    <property type="entry name" value="CTDL_fold"/>
</dbReference>
<dbReference type="PROSITE" id="PS50041">
    <property type="entry name" value="C_TYPE_LECTIN_2"/>
    <property type="match status" value="1"/>
</dbReference>
<dbReference type="SUPFAM" id="SSF56436">
    <property type="entry name" value="C-type lectin-like"/>
    <property type="match status" value="1"/>
</dbReference>
<dbReference type="AlphaFoldDB" id="A0A671XS82"/>
<keyword evidence="7" id="KW-1185">Reference proteome</keyword>
<dbReference type="InterPro" id="IPR033989">
    <property type="entry name" value="CD209-like_CTLD"/>
</dbReference>
<evidence type="ECO:0000256" key="3">
    <source>
        <dbReference type="SAM" id="Coils"/>
    </source>
</evidence>
<reference evidence="6" key="2">
    <citation type="submission" date="2025-08" db="UniProtKB">
        <authorList>
            <consortium name="Ensembl"/>
        </authorList>
    </citation>
    <scope>IDENTIFICATION</scope>
</reference>
<dbReference type="GeneTree" id="ENSGT01020000230338"/>
<dbReference type="GO" id="GO:0030246">
    <property type="term" value="F:carbohydrate binding"/>
    <property type="evidence" value="ECO:0007669"/>
    <property type="project" value="UniProtKB-KW"/>
</dbReference>
<reference evidence="6" key="3">
    <citation type="submission" date="2025-09" db="UniProtKB">
        <authorList>
            <consortium name="Ensembl"/>
        </authorList>
    </citation>
    <scope>IDENTIFICATION</scope>
</reference>
<keyword evidence="1" id="KW-0430">Lectin</keyword>
<dbReference type="GeneID" id="115566750"/>
<dbReference type="PANTHER" id="PTHR22803">
    <property type="entry name" value="MANNOSE, PHOSPHOLIPASE, LECTIN RECEPTOR RELATED"/>
    <property type="match status" value="1"/>
</dbReference>
<feature type="domain" description="C-type lectin" evidence="5">
    <location>
        <begin position="143"/>
        <end position="257"/>
    </location>
</feature>
<dbReference type="InParanoid" id="A0A671XS82"/>
<accession>A0A671XS82</accession>
<feature type="coiled-coil region" evidence="3">
    <location>
        <begin position="75"/>
        <end position="137"/>
    </location>
</feature>
<name>A0A671XS82_SPAAU</name>
<keyword evidence="2" id="KW-1015">Disulfide bond</keyword>
<dbReference type="Gene3D" id="3.10.100.10">
    <property type="entry name" value="Mannose-Binding Protein A, subunit A"/>
    <property type="match status" value="1"/>
</dbReference>
<dbReference type="OMA" id="VPWICED"/>
<feature type="transmembrane region" description="Helical" evidence="4">
    <location>
        <begin position="36"/>
        <end position="58"/>
    </location>
</feature>
<evidence type="ECO:0000259" key="5">
    <source>
        <dbReference type="PROSITE" id="PS50041"/>
    </source>
</evidence>
<evidence type="ECO:0000313" key="7">
    <source>
        <dbReference type="Proteomes" id="UP000472265"/>
    </source>
</evidence>
<dbReference type="Gene3D" id="1.20.5.1160">
    <property type="entry name" value="Vasodilator-stimulated phosphoprotein"/>
    <property type="match status" value="1"/>
</dbReference>
<dbReference type="RefSeq" id="XP_030248579.1">
    <property type="nucleotide sequence ID" value="XM_030392719.1"/>
</dbReference>
<dbReference type="Pfam" id="PF00059">
    <property type="entry name" value="Lectin_C"/>
    <property type="match status" value="1"/>
</dbReference>
<dbReference type="CDD" id="cd03590">
    <property type="entry name" value="CLECT_DC-SIGN_like"/>
    <property type="match status" value="1"/>
</dbReference>
<dbReference type="InterPro" id="IPR001304">
    <property type="entry name" value="C-type_lectin-like"/>
</dbReference>
<dbReference type="OrthoDB" id="8950604at2759"/>
<keyword evidence="4" id="KW-0812">Transmembrane</keyword>
<dbReference type="InterPro" id="IPR050111">
    <property type="entry name" value="C-type_lectin/snaclec_domain"/>
</dbReference>
<protein>
    <submittedName>
        <fullName evidence="6">CD209 molecule</fullName>
    </submittedName>
</protein>
<evidence type="ECO:0000313" key="6">
    <source>
        <dbReference type="Ensembl" id="ENSSAUP00010053162.1"/>
    </source>
</evidence>
<evidence type="ECO:0000256" key="2">
    <source>
        <dbReference type="ARBA" id="ARBA00023157"/>
    </source>
</evidence>
<dbReference type="Ensembl" id="ENSSAUT00010055879.1">
    <property type="protein sequence ID" value="ENSSAUP00010053162.1"/>
    <property type="gene ID" value="ENSSAUG00010022018.1"/>
</dbReference>
<keyword evidence="4" id="KW-1133">Transmembrane helix</keyword>
<dbReference type="PROSITE" id="PS00615">
    <property type="entry name" value="C_TYPE_LECTIN_1"/>
    <property type="match status" value="1"/>
</dbReference>
<evidence type="ECO:0000256" key="1">
    <source>
        <dbReference type="ARBA" id="ARBA00022734"/>
    </source>
</evidence>
<dbReference type="SMART" id="SM00034">
    <property type="entry name" value="CLECT"/>
    <property type="match status" value="1"/>
</dbReference>
<dbReference type="Proteomes" id="UP000472265">
    <property type="component" value="Chromosome 17"/>
</dbReference>
<keyword evidence="4" id="KW-0472">Membrane</keyword>
<dbReference type="InterPro" id="IPR018378">
    <property type="entry name" value="C-type_lectin_CS"/>
</dbReference>
<sequence>MFSMDDFYKSGEVEEDGWNLMSSGGRSNHGWRSQSSVCWVGATALCLGLLLLTVIMVAHNTSAINQWDSKYTDLIHVLTKGRDELRDERDQLKIQSSNLTQELEALRSQYNDVVDSRDKLQEDIKNLHRNRTDKSCKPGWLKFNNKCYFVSPCGTSKTWEGARKDCQQKGADLVIITTRDEMDFVKSSFAITWIGLSRHEHEDKWKWVDGTFLDGDGFWQDGEPNNSDGEEDCVELSRSATAWNDVHCNQKFSWVCED</sequence>
<gene>
    <name evidence="6" type="primary">LOC115566750</name>
</gene>
<organism evidence="6 7">
    <name type="scientific">Sparus aurata</name>
    <name type="common">Gilthead sea bream</name>
    <dbReference type="NCBI Taxonomy" id="8175"/>
    <lineage>
        <taxon>Eukaryota</taxon>
        <taxon>Metazoa</taxon>
        <taxon>Chordata</taxon>
        <taxon>Craniata</taxon>
        <taxon>Vertebrata</taxon>
        <taxon>Euteleostomi</taxon>
        <taxon>Actinopterygii</taxon>
        <taxon>Neopterygii</taxon>
        <taxon>Teleostei</taxon>
        <taxon>Neoteleostei</taxon>
        <taxon>Acanthomorphata</taxon>
        <taxon>Eupercaria</taxon>
        <taxon>Spariformes</taxon>
        <taxon>Sparidae</taxon>
        <taxon>Sparus</taxon>
    </lineage>
</organism>
<proteinExistence type="predicted"/>
<evidence type="ECO:0000256" key="4">
    <source>
        <dbReference type="SAM" id="Phobius"/>
    </source>
</evidence>